<comment type="subcellular location">
    <subcellularLocation>
        <location evidence="1">Cell membrane</location>
    </subcellularLocation>
</comment>
<feature type="region of interest" description="Disordered" evidence="9">
    <location>
        <begin position="68"/>
        <end position="109"/>
    </location>
</feature>
<dbReference type="SUPFAM" id="SSF63748">
    <property type="entry name" value="Tudor/PWWP/MBT"/>
    <property type="match status" value="1"/>
</dbReference>
<reference evidence="12" key="1">
    <citation type="submission" date="2022-01" db="EMBL/GenBank/DDBJ databases">
        <authorList>
            <person name="Braso-Vives M."/>
        </authorList>
    </citation>
    <scope>NUCLEOTIDE SEQUENCE</scope>
</reference>
<dbReference type="SMART" id="SM00179">
    <property type="entry name" value="EGF_CA"/>
    <property type="match status" value="2"/>
</dbReference>
<gene>
    <name evidence="12" type="primary">FBN1</name>
    <name evidence="12" type="ORF">BLAG_LOCUS23902</name>
</gene>
<evidence type="ECO:0000256" key="3">
    <source>
        <dbReference type="ARBA" id="ARBA00022536"/>
    </source>
</evidence>
<dbReference type="InterPro" id="IPR000742">
    <property type="entry name" value="EGF"/>
</dbReference>
<dbReference type="SMART" id="SM00181">
    <property type="entry name" value="EGF"/>
    <property type="match status" value="3"/>
</dbReference>
<dbReference type="OrthoDB" id="2015116at2759"/>
<dbReference type="SUPFAM" id="SSF82671">
    <property type="entry name" value="SEA domain"/>
    <property type="match status" value="1"/>
</dbReference>
<dbReference type="FunFam" id="2.10.25.10:FF:000038">
    <property type="entry name" value="Fibrillin 2"/>
    <property type="match status" value="1"/>
</dbReference>
<keyword evidence="10" id="KW-0812">Transmembrane</keyword>
<dbReference type="PROSITE" id="PS01186">
    <property type="entry name" value="EGF_2"/>
    <property type="match status" value="1"/>
</dbReference>
<evidence type="ECO:0000256" key="7">
    <source>
        <dbReference type="ARBA" id="ARBA00023157"/>
    </source>
</evidence>
<name>A0A8K0F2B7_BRALA</name>
<dbReference type="InterPro" id="IPR036364">
    <property type="entry name" value="SEA_dom_sf"/>
</dbReference>
<evidence type="ECO:0000256" key="5">
    <source>
        <dbReference type="ARBA" id="ARBA00022737"/>
    </source>
</evidence>
<dbReference type="SUPFAM" id="SSF57184">
    <property type="entry name" value="Growth factor receptor domain"/>
    <property type="match status" value="1"/>
</dbReference>
<dbReference type="EMBL" id="OV696693">
    <property type="protein sequence ID" value="CAH1272197.1"/>
    <property type="molecule type" value="Genomic_DNA"/>
</dbReference>
<evidence type="ECO:0000256" key="2">
    <source>
        <dbReference type="ARBA" id="ARBA00022475"/>
    </source>
</evidence>
<dbReference type="AlphaFoldDB" id="A0A8K0F2B7"/>
<feature type="compositionally biased region" description="Polar residues" evidence="9">
    <location>
        <begin position="95"/>
        <end position="109"/>
    </location>
</feature>
<feature type="transmembrane region" description="Helical" evidence="10">
    <location>
        <begin position="571"/>
        <end position="592"/>
    </location>
</feature>
<keyword evidence="3" id="KW-0245">EGF-like domain</keyword>
<evidence type="ECO:0000256" key="10">
    <source>
        <dbReference type="SAM" id="Phobius"/>
    </source>
</evidence>
<dbReference type="Gene3D" id="2.10.25.10">
    <property type="entry name" value="Laminin"/>
    <property type="match status" value="3"/>
</dbReference>
<proteinExistence type="predicted"/>
<dbReference type="CDD" id="cd05835">
    <property type="entry name" value="PWWP_DNMT3"/>
    <property type="match status" value="1"/>
</dbReference>
<dbReference type="Gene3D" id="3.30.70.960">
    <property type="entry name" value="SEA domain"/>
    <property type="match status" value="1"/>
</dbReference>
<dbReference type="InterPro" id="IPR018097">
    <property type="entry name" value="EGF_Ca-bd_CS"/>
</dbReference>
<dbReference type="InterPro" id="IPR009030">
    <property type="entry name" value="Growth_fac_rcpt_cys_sf"/>
</dbReference>
<keyword evidence="6 10" id="KW-0472">Membrane</keyword>
<keyword evidence="10" id="KW-1133">Transmembrane helix</keyword>
<sequence length="765" mass="80725">MTPSLGKSAPVVAPSLGTSAPVITPSPGMSGAAVPTSSLVITTSPSSWITPVIGTPSPVITHTIGTSASTMSSLGTPTPTVTPSLRSSAPLVRPSYSTTAQAPSTTFLDASRPAVSSSLRASATPSTAQLSTVRLDTSQMTATMQTGTVLVSPSAVRSMSPVTATVTPTTTGPTSPTRQLPVLQAQSLDVVSRSSEVFSPVEGATMVFNYAIRNAGPGDLPPNSSGKLQLKVYLTNSAQFDAATVVSRPIDVTARPLHTALIRQGIKSGKTVELFDLSAQVSVPQANCSSFTHLCVAFDIHGTGVNQTGTGVCKPLGSGQGGVGTLDCSKALGACSVACDANANCIQADDGKANCVCATGYTGDGTVCWDEDECRSAPCADVPNSRCVNTVGSYHCACVPGYVRTGGTCRAVAAFQADVRFFAFNFTDAYSDSSSAEFRQLADIYSNEMTSLYLASPLANVFRSVQVLGFRNGSVIGTHAVNVAEGSGETASSVSRALQNAIQSAGGTALQMSTAVEVTDYDECASPDRNDCSSDARCENQVGGFTCLCRTGYQDRSPQGRPGRKCYNSTLVAGVTMGLVALALLIIVLAVCCCRRRKKAEPVGVGDLVWGKQGVRAFWWPGEVMQGRNGNSLWVRWFGLNTFSPVSELKVQKFQSLEQHYDSDANETTQSYREALNRILEKKNSQRRDMYEMTLVNETVPSYSETVPGETARPDDHLYQDVINEYQRLMAPPSQQIDGSAAEAHGYTNGAILENEGPYREMEVR</sequence>
<dbReference type="Pfam" id="PF01390">
    <property type="entry name" value="SEA"/>
    <property type="match status" value="1"/>
</dbReference>
<dbReference type="InterPro" id="IPR049883">
    <property type="entry name" value="NOTCH1_EGF-like"/>
</dbReference>
<dbReference type="GO" id="GO:0005509">
    <property type="term" value="F:calcium ion binding"/>
    <property type="evidence" value="ECO:0007669"/>
    <property type="project" value="InterPro"/>
</dbReference>
<accession>A0A8K0F2B7</accession>
<dbReference type="GO" id="GO:0005886">
    <property type="term" value="C:plasma membrane"/>
    <property type="evidence" value="ECO:0007669"/>
    <property type="project" value="UniProtKB-SubCell"/>
</dbReference>
<keyword evidence="5" id="KW-0677">Repeat</keyword>
<dbReference type="PROSITE" id="PS01187">
    <property type="entry name" value="EGF_CA"/>
    <property type="match status" value="2"/>
</dbReference>
<organism evidence="12 13">
    <name type="scientific">Branchiostoma lanceolatum</name>
    <name type="common">Common lancelet</name>
    <name type="synonym">Amphioxus lanceolatum</name>
    <dbReference type="NCBI Taxonomy" id="7740"/>
    <lineage>
        <taxon>Eukaryota</taxon>
        <taxon>Metazoa</taxon>
        <taxon>Chordata</taxon>
        <taxon>Cephalochordata</taxon>
        <taxon>Leptocardii</taxon>
        <taxon>Amphioxiformes</taxon>
        <taxon>Branchiostomatidae</taxon>
        <taxon>Branchiostoma</taxon>
    </lineage>
</organism>
<keyword evidence="13" id="KW-1185">Reference proteome</keyword>
<keyword evidence="2" id="KW-1003">Cell membrane</keyword>
<feature type="domain" description="EGF-like" evidence="11">
    <location>
        <begin position="396"/>
        <end position="409"/>
    </location>
</feature>
<evidence type="ECO:0000256" key="8">
    <source>
        <dbReference type="ARBA" id="ARBA00023180"/>
    </source>
</evidence>
<keyword evidence="8" id="KW-0325">Glycoprotein</keyword>
<evidence type="ECO:0000256" key="1">
    <source>
        <dbReference type="ARBA" id="ARBA00004236"/>
    </source>
</evidence>
<dbReference type="SMART" id="SM00200">
    <property type="entry name" value="SEA"/>
    <property type="match status" value="1"/>
</dbReference>
<dbReference type="Pfam" id="PF00855">
    <property type="entry name" value="PWWP"/>
    <property type="match status" value="1"/>
</dbReference>
<dbReference type="InterPro" id="IPR000152">
    <property type="entry name" value="EGF-type_Asp/Asn_hydroxyl_site"/>
</dbReference>
<dbReference type="InterPro" id="IPR000313">
    <property type="entry name" value="PWWP_dom"/>
</dbReference>
<dbReference type="Gene3D" id="2.30.30.140">
    <property type="match status" value="1"/>
</dbReference>
<feature type="compositionally biased region" description="Polar residues" evidence="9">
    <location>
        <begin position="68"/>
        <end position="87"/>
    </location>
</feature>
<dbReference type="PANTHER" id="PTHR24037:SF11">
    <property type="entry name" value="MUCIN-2-LIKE"/>
    <property type="match status" value="1"/>
</dbReference>
<evidence type="ECO:0000313" key="13">
    <source>
        <dbReference type="Proteomes" id="UP000838412"/>
    </source>
</evidence>
<evidence type="ECO:0000313" key="12">
    <source>
        <dbReference type="EMBL" id="CAH1272197.1"/>
    </source>
</evidence>
<evidence type="ECO:0000256" key="4">
    <source>
        <dbReference type="ARBA" id="ARBA00022729"/>
    </source>
</evidence>
<dbReference type="CDD" id="cd00054">
    <property type="entry name" value="EGF_CA"/>
    <property type="match status" value="2"/>
</dbReference>
<keyword evidence="7" id="KW-1015">Disulfide bond</keyword>
<dbReference type="InterPro" id="IPR000082">
    <property type="entry name" value="SEA_dom"/>
</dbReference>
<dbReference type="PANTHER" id="PTHR24037">
    <property type="entry name" value="HEART DEVELOPMENT PROTEIN WITH EGF-LIKE DOMAINS 1"/>
    <property type="match status" value="1"/>
</dbReference>
<evidence type="ECO:0000259" key="11">
    <source>
        <dbReference type="PROSITE" id="PS01186"/>
    </source>
</evidence>
<evidence type="ECO:0000256" key="9">
    <source>
        <dbReference type="SAM" id="MobiDB-lite"/>
    </source>
</evidence>
<dbReference type="InterPro" id="IPR001881">
    <property type="entry name" value="EGF-like_Ca-bd_dom"/>
</dbReference>
<protein>
    <submittedName>
        <fullName evidence="12">FBN1 protein</fullName>
    </submittedName>
</protein>
<keyword evidence="4" id="KW-0732">Signal</keyword>
<dbReference type="Proteomes" id="UP000838412">
    <property type="component" value="Chromosome 8"/>
</dbReference>
<dbReference type="PROSITE" id="PS00010">
    <property type="entry name" value="ASX_HYDROXYL"/>
    <property type="match status" value="2"/>
</dbReference>
<evidence type="ECO:0000256" key="6">
    <source>
        <dbReference type="ARBA" id="ARBA00023136"/>
    </source>
</evidence>
<dbReference type="Pfam" id="PF07645">
    <property type="entry name" value="EGF_CA"/>
    <property type="match status" value="2"/>
</dbReference>